<dbReference type="InterPro" id="IPR011989">
    <property type="entry name" value="ARM-like"/>
</dbReference>
<dbReference type="AlphaFoldDB" id="A0A7N2LCB8"/>
<organism evidence="2 3">
    <name type="scientific">Quercus lobata</name>
    <name type="common">Valley oak</name>
    <dbReference type="NCBI Taxonomy" id="97700"/>
    <lineage>
        <taxon>Eukaryota</taxon>
        <taxon>Viridiplantae</taxon>
        <taxon>Streptophyta</taxon>
        <taxon>Embryophyta</taxon>
        <taxon>Tracheophyta</taxon>
        <taxon>Spermatophyta</taxon>
        <taxon>Magnoliopsida</taxon>
        <taxon>eudicotyledons</taxon>
        <taxon>Gunneridae</taxon>
        <taxon>Pentapetalae</taxon>
        <taxon>rosids</taxon>
        <taxon>fabids</taxon>
        <taxon>Fagales</taxon>
        <taxon>Fagaceae</taxon>
        <taxon>Quercus</taxon>
    </lineage>
</organism>
<name>A0A7N2LCB8_QUELO</name>
<dbReference type="OrthoDB" id="1731506at2759"/>
<proteinExistence type="predicted"/>
<dbReference type="EnsemblPlants" id="QL04p017594:mrna">
    <property type="protein sequence ID" value="QL04p017594:mrna"/>
    <property type="gene ID" value="QL04p017594"/>
</dbReference>
<evidence type="ECO:0000256" key="1">
    <source>
        <dbReference type="ARBA" id="ARBA00022786"/>
    </source>
</evidence>
<dbReference type="Proteomes" id="UP000594261">
    <property type="component" value="Chromosome 4"/>
</dbReference>
<dbReference type="PANTHER" id="PTHR23315:SF238">
    <property type="entry name" value="ARM REPEAT SUPERFAMILY PROTEIN"/>
    <property type="match status" value="1"/>
</dbReference>
<dbReference type="SUPFAM" id="SSF48371">
    <property type="entry name" value="ARM repeat"/>
    <property type="match status" value="1"/>
</dbReference>
<evidence type="ECO:0000313" key="3">
    <source>
        <dbReference type="Proteomes" id="UP000594261"/>
    </source>
</evidence>
<keyword evidence="1" id="KW-0833">Ubl conjugation pathway</keyword>
<reference evidence="2 3" key="1">
    <citation type="journal article" date="2016" name="G3 (Bethesda)">
        <title>First Draft Assembly and Annotation of the Genome of a California Endemic Oak Quercus lobata Nee (Fagaceae).</title>
        <authorList>
            <person name="Sork V.L."/>
            <person name="Fitz-Gibbon S.T."/>
            <person name="Puiu D."/>
            <person name="Crepeau M."/>
            <person name="Gugger P.F."/>
            <person name="Sherman R."/>
            <person name="Stevens K."/>
            <person name="Langley C.H."/>
            <person name="Pellegrini M."/>
            <person name="Salzberg S.L."/>
        </authorList>
    </citation>
    <scope>NUCLEOTIDE SEQUENCE [LARGE SCALE GENOMIC DNA]</scope>
    <source>
        <strain evidence="2 3">cv. SW786</strain>
    </source>
</reference>
<dbReference type="KEGG" id="qlo:115984723"/>
<sequence length="141" mass="15289">MEVKRRTVKTLVTKLGSVSERTRVDALCELRLMTKLDAESRPLIAEAGAVPYLAETLYSSSHSSQDNSAATLLSLSISSRATFMSTRGLLDAISHILRRHSPESPHCRRVSTHHSFETGHLLGEVGSLLYVVGAMEVIAGG</sequence>
<dbReference type="InParanoid" id="A0A7N2LCB8"/>
<dbReference type="Gene3D" id="1.25.10.10">
    <property type="entry name" value="Leucine-rich Repeat Variant"/>
    <property type="match status" value="1"/>
</dbReference>
<dbReference type="InterPro" id="IPR016024">
    <property type="entry name" value="ARM-type_fold"/>
</dbReference>
<protein>
    <submittedName>
        <fullName evidence="2">Uncharacterized protein</fullName>
    </submittedName>
</protein>
<dbReference type="GeneID" id="115984723"/>
<dbReference type="PANTHER" id="PTHR23315">
    <property type="entry name" value="U BOX DOMAIN-CONTAINING"/>
    <property type="match status" value="1"/>
</dbReference>
<dbReference type="EMBL" id="LRBV02000004">
    <property type="status" value="NOT_ANNOTATED_CDS"/>
    <property type="molecule type" value="Genomic_DNA"/>
</dbReference>
<dbReference type="Gramene" id="QL04p017594:mrna">
    <property type="protein sequence ID" value="QL04p017594:mrna"/>
    <property type="gene ID" value="QL04p017594"/>
</dbReference>
<gene>
    <name evidence="2" type="primary">LOC115984723</name>
</gene>
<keyword evidence="3" id="KW-1185">Reference proteome</keyword>
<reference evidence="2" key="2">
    <citation type="submission" date="2021-01" db="UniProtKB">
        <authorList>
            <consortium name="EnsemblPlants"/>
        </authorList>
    </citation>
    <scope>IDENTIFICATION</scope>
</reference>
<accession>A0A7N2LCB8</accession>
<evidence type="ECO:0000313" key="2">
    <source>
        <dbReference type="EnsemblPlants" id="QL04p017594:mrna"/>
    </source>
</evidence>
<dbReference type="RefSeq" id="XP_030963599.1">
    <property type="nucleotide sequence ID" value="XM_031107739.1"/>
</dbReference>